<dbReference type="InterPro" id="IPR011008">
    <property type="entry name" value="Dimeric_a/b-barrel"/>
</dbReference>
<feature type="non-terminal residue" evidence="2">
    <location>
        <position position="1"/>
    </location>
</feature>
<protein>
    <submittedName>
        <fullName evidence="2">Transcriptional regulator, AsnC family</fullName>
    </submittedName>
</protein>
<dbReference type="SUPFAM" id="SSF54909">
    <property type="entry name" value="Dimeric alpha+beta barrel"/>
    <property type="match status" value="1"/>
</dbReference>
<organism evidence="2">
    <name type="scientific">hydrothermal vent metagenome</name>
    <dbReference type="NCBI Taxonomy" id="652676"/>
    <lineage>
        <taxon>unclassified sequences</taxon>
        <taxon>metagenomes</taxon>
        <taxon>ecological metagenomes</taxon>
    </lineage>
</organism>
<accession>A0A3B0X6T0</accession>
<dbReference type="InterPro" id="IPR019887">
    <property type="entry name" value="Tscrpt_reg_AsnC/Lrp_C"/>
</dbReference>
<name>A0A3B0X6T0_9ZZZZ</name>
<dbReference type="Pfam" id="PF01037">
    <property type="entry name" value="AsnC_trans_reg"/>
    <property type="match status" value="1"/>
</dbReference>
<feature type="domain" description="Transcription regulator AsnC/Lrp ligand binding" evidence="1">
    <location>
        <begin position="2"/>
        <end position="40"/>
    </location>
</feature>
<dbReference type="EMBL" id="UOFF01000366">
    <property type="protein sequence ID" value="VAW57259.1"/>
    <property type="molecule type" value="Genomic_DNA"/>
</dbReference>
<dbReference type="AlphaFoldDB" id="A0A3B0X6T0"/>
<dbReference type="Gene3D" id="3.30.70.920">
    <property type="match status" value="1"/>
</dbReference>
<proteinExistence type="predicted"/>
<reference evidence="2" key="1">
    <citation type="submission" date="2018-06" db="EMBL/GenBank/DDBJ databases">
        <authorList>
            <person name="Zhirakovskaya E."/>
        </authorList>
    </citation>
    <scope>NUCLEOTIDE SEQUENCE</scope>
</reference>
<sequence>TADYLLKVLVKDMRHYEHFLLDKLTGLDGVRGVHSSFVLRKVIERTELFVG</sequence>
<evidence type="ECO:0000259" key="1">
    <source>
        <dbReference type="Pfam" id="PF01037"/>
    </source>
</evidence>
<evidence type="ECO:0000313" key="2">
    <source>
        <dbReference type="EMBL" id="VAW57259.1"/>
    </source>
</evidence>
<gene>
    <name evidence="2" type="ORF">MNBD_GAMMA07-256</name>
</gene>